<feature type="transmembrane region" description="Helical" evidence="15">
    <location>
        <begin position="6"/>
        <end position="30"/>
    </location>
</feature>
<dbReference type="GeneID" id="63686565"/>
<evidence type="ECO:0000256" key="9">
    <source>
        <dbReference type="ARBA" id="ARBA00023136"/>
    </source>
</evidence>
<dbReference type="PANTHER" id="PTHR12430:SF0">
    <property type="entry name" value="TRANSLOCASE OF OUTER MITOCHONDRIAL MEMBRANE 20"/>
    <property type="match status" value="1"/>
</dbReference>
<proteinExistence type="inferred from homology"/>
<keyword evidence="5" id="KW-1000">Mitochondrion outer membrane</keyword>
<dbReference type="SUPFAM" id="SSF47157">
    <property type="entry name" value="Mitochondrial import receptor subunit Tom20"/>
    <property type="match status" value="1"/>
</dbReference>
<dbReference type="InterPro" id="IPR023392">
    <property type="entry name" value="Tom20_dom_sf"/>
</dbReference>
<name>M5GGV2_DACPD</name>
<keyword evidence="3" id="KW-0813">Transport</keyword>
<dbReference type="GO" id="GO:0005742">
    <property type="term" value="C:mitochondrial outer membrane translocase complex"/>
    <property type="evidence" value="ECO:0007669"/>
    <property type="project" value="InterPro"/>
</dbReference>
<gene>
    <name evidence="16" type="ORF">DACRYDRAFT_19423</name>
</gene>
<evidence type="ECO:0000313" key="16">
    <source>
        <dbReference type="EMBL" id="EJU06133.1"/>
    </source>
</evidence>
<evidence type="ECO:0000256" key="11">
    <source>
        <dbReference type="ARBA" id="ARBA00068548"/>
    </source>
</evidence>
<dbReference type="FunFam" id="1.20.960.10:FF:000002">
    <property type="entry name" value="Mitochondrial import receptor subunit TOM20"/>
    <property type="match status" value="1"/>
</dbReference>
<dbReference type="GO" id="GO:0008320">
    <property type="term" value="F:protein transmembrane transporter activity"/>
    <property type="evidence" value="ECO:0007669"/>
    <property type="project" value="TreeGrafter"/>
</dbReference>
<evidence type="ECO:0000256" key="5">
    <source>
        <dbReference type="ARBA" id="ARBA00022787"/>
    </source>
</evidence>
<feature type="compositionally biased region" description="Low complexity" evidence="14">
    <location>
        <begin position="169"/>
        <end position="186"/>
    </location>
</feature>
<keyword evidence="17" id="KW-1185">Reference proteome</keyword>
<evidence type="ECO:0000256" key="12">
    <source>
        <dbReference type="ARBA" id="ARBA00073975"/>
    </source>
</evidence>
<dbReference type="Proteomes" id="UP000030653">
    <property type="component" value="Unassembled WGS sequence"/>
</dbReference>
<reference evidence="16 17" key="1">
    <citation type="journal article" date="2012" name="Science">
        <title>The Paleozoic origin of enzymatic lignin decomposition reconstructed from 31 fungal genomes.</title>
        <authorList>
            <person name="Floudas D."/>
            <person name="Binder M."/>
            <person name="Riley R."/>
            <person name="Barry K."/>
            <person name="Blanchette R.A."/>
            <person name="Henrissat B."/>
            <person name="Martinez A.T."/>
            <person name="Otillar R."/>
            <person name="Spatafora J.W."/>
            <person name="Yadav J.S."/>
            <person name="Aerts A."/>
            <person name="Benoit I."/>
            <person name="Boyd A."/>
            <person name="Carlson A."/>
            <person name="Copeland A."/>
            <person name="Coutinho P.M."/>
            <person name="de Vries R.P."/>
            <person name="Ferreira P."/>
            <person name="Findley K."/>
            <person name="Foster B."/>
            <person name="Gaskell J."/>
            <person name="Glotzer D."/>
            <person name="Gorecki P."/>
            <person name="Heitman J."/>
            <person name="Hesse C."/>
            <person name="Hori C."/>
            <person name="Igarashi K."/>
            <person name="Jurgens J.A."/>
            <person name="Kallen N."/>
            <person name="Kersten P."/>
            <person name="Kohler A."/>
            <person name="Kuees U."/>
            <person name="Kumar T.K.A."/>
            <person name="Kuo A."/>
            <person name="LaButti K."/>
            <person name="Larrondo L.F."/>
            <person name="Lindquist E."/>
            <person name="Ling A."/>
            <person name="Lombard V."/>
            <person name="Lucas S."/>
            <person name="Lundell T."/>
            <person name="Martin R."/>
            <person name="McLaughlin D.J."/>
            <person name="Morgenstern I."/>
            <person name="Morin E."/>
            <person name="Murat C."/>
            <person name="Nagy L.G."/>
            <person name="Nolan M."/>
            <person name="Ohm R.A."/>
            <person name="Patyshakuliyeva A."/>
            <person name="Rokas A."/>
            <person name="Ruiz-Duenas F.J."/>
            <person name="Sabat G."/>
            <person name="Salamov A."/>
            <person name="Samejima M."/>
            <person name="Schmutz J."/>
            <person name="Slot J.C."/>
            <person name="St John F."/>
            <person name="Stenlid J."/>
            <person name="Sun H."/>
            <person name="Sun S."/>
            <person name="Syed K."/>
            <person name="Tsang A."/>
            <person name="Wiebenga A."/>
            <person name="Young D."/>
            <person name="Pisabarro A."/>
            <person name="Eastwood D.C."/>
            <person name="Martin F."/>
            <person name="Cullen D."/>
            <person name="Grigoriev I.V."/>
            <person name="Hibbett D.S."/>
        </authorList>
    </citation>
    <scope>NUCLEOTIDE SEQUENCE [LARGE SCALE GENOMIC DNA]</scope>
    <source>
        <strain evidence="16 17">DJM-731 SS1</strain>
    </source>
</reference>
<evidence type="ECO:0000256" key="15">
    <source>
        <dbReference type="SAM" id="Phobius"/>
    </source>
</evidence>
<keyword evidence="7 15" id="KW-1133">Transmembrane helix</keyword>
<keyword evidence="9 15" id="KW-0472">Membrane</keyword>
<evidence type="ECO:0000256" key="6">
    <source>
        <dbReference type="ARBA" id="ARBA00022927"/>
    </source>
</evidence>
<evidence type="ECO:0000256" key="7">
    <source>
        <dbReference type="ARBA" id="ARBA00022989"/>
    </source>
</evidence>
<dbReference type="PROSITE" id="PS51257">
    <property type="entry name" value="PROKAR_LIPOPROTEIN"/>
    <property type="match status" value="1"/>
</dbReference>
<evidence type="ECO:0000256" key="14">
    <source>
        <dbReference type="SAM" id="MobiDB-lite"/>
    </source>
</evidence>
<dbReference type="Pfam" id="PF02064">
    <property type="entry name" value="MAS20"/>
    <property type="match status" value="1"/>
</dbReference>
<keyword evidence="8" id="KW-0496">Mitochondrion</keyword>
<dbReference type="GO" id="GO:0030150">
    <property type="term" value="P:protein import into mitochondrial matrix"/>
    <property type="evidence" value="ECO:0007669"/>
    <property type="project" value="TreeGrafter"/>
</dbReference>
<dbReference type="OrthoDB" id="2154253at2759"/>
<dbReference type="Gene3D" id="1.20.960.10">
    <property type="entry name" value="Mitochondrial outer membrane translocase complex, subunit Tom20 domain"/>
    <property type="match status" value="1"/>
</dbReference>
<dbReference type="EMBL" id="JH795855">
    <property type="protein sequence ID" value="EJU06133.1"/>
    <property type="molecule type" value="Genomic_DNA"/>
</dbReference>
<evidence type="ECO:0000256" key="4">
    <source>
        <dbReference type="ARBA" id="ARBA00022692"/>
    </source>
</evidence>
<dbReference type="OMA" id="RESFFME"/>
<dbReference type="RefSeq" id="XP_040633027.1">
    <property type="nucleotide sequence ID" value="XM_040771503.1"/>
</dbReference>
<sequence>MVNKTIQYTTVAFISCVAISGLAYVGWWDYKRRNDPSFRKKLRKEHKKANKHAKAADEQAKKQRTADLKEALEKIKVETVPTTPEEREQYFMQHVGIGEQLSVQGPAFHVAAALSFYRALRVYPSPVELIMIYQKTVPEPVFKIVMDLTSLDVSNTVAPADLGVDDDAPTSTPPATGSGSPSSAGTRHGGRRGASASGASGDERSEASSQDWETVTDPESHGHAAAPSQA</sequence>
<dbReference type="HOGENOM" id="CLU_090411_1_0_1"/>
<dbReference type="GO" id="GO:0016031">
    <property type="term" value="P:tRNA import into mitochondrion"/>
    <property type="evidence" value="ECO:0007669"/>
    <property type="project" value="TreeGrafter"/>
</dbReference>
<keyword evidence="4 15" id="KW-0812">Transmembrane</keyword>
<evidence type="ECO:0000256" key="2">
    <source>
        <dbReference type="ARBA" id="ARBA00005792"/>
    </source>
</evidence>
<accession>M5GGV2</accession>
<feature type="region of interest" description="Disordered" evidence="14">
    <location>
        <begin position="159"/>
        <end position="230"/>
    </location>
</feature>
<evidence type="ECO:0000256" key="8">
    <source>
        <dbReference type="ARBA" id="ARBA00023128"/>
    </source>
</evidence>
<keyword evidence="6" id="KW-0653">Protein transport</keyword>
<dbReference type="AlphaFoldDB" id="M5GGV2"/>
<dbReference type="STRING" id="1858805.M5GGV2"/>
<comment type="similarity">
    <text evidence="2">Belongs to the Tom20 family.</text>
</comment>
<dbReference type="GO" id="GO:0030943">
    <property type="term" value="F:mitochondrion targeting sequence binding"/>
    <property type="evidence" value="ECO:0007669"/>
    <property type="project" value="TreeGrafter"/>
</dbReference>
<dbReference type="GO" id="GO:0006605">
    <property type="term" value="P:protein targeting"/>
    <property type="evidence" value="ECO:0007669"/>
    <property type="project" value="InterPro"/>
</dbReference>
<evidence type="ECO:0000256" key="1">
    <source>
        <dbReference type="ARBA" id="ARBA00004572"/>
    </source>
</evidence>
<evidence type="ECO:0000313" key="17">
    <source>
        <dbReference type="Proteomes" id="UP000030653"/>
    </source>
</evidence>
<dbReference type="PRINTS" id="PR00351">
    <property type="entry name" value="OM20RECEPTOR"/>
</dbReference>
<dbReference type="InterPro" id="IPR002056">
    <property type="entry name" value="MAS20"/>
</dbReference>
<comment type="subcellular location">
    <subcellularLocation>
        <location evidence="1">Mitochondrion outer membrane</location>
        <topology evidence="1">Single-pass membrane protein</topology>
    </subcellularLocation>
</comment>
<evidence type="ECO:0000256" key="10">
    <source>
        <dbReference type="ARBA" id="ARBA00042705"/>
    </source>
</evidence>
<dbReference type="GO" id="GO:0006886">
    <property type="term" value="P:intracellular protein transport"/>
    <property type="evidence" value="ECO:0007669"/>
    <property type="project" value="InterPro"/>
</dbReference>
<organism evidence="16 17">
    <name type="scientific">Dacryopinax primogenitus (strain DJM 731)</name>
    <name type="common">Brown rot fungus</name>
    <dbReference type="NCBI Taxonomy" id="1858805"/>
    <lineage>
        <taxon>Eukaryota</taxon>
        <taxon>Fungi</taxon>
        <taxon>Dikarya</taxon>
        <taxon>Basidiomycota</taxon>
        <taxon>Agaricomycotina</taxon>
        <taxon>Dacrymycetes</taxon>
        <taxon>Dacrymycetales</taxon>
        <taxon>Dacrymycetaceae</taxon>
        <taxon>Dacryopinax</taxon>
    </lineage>
</organism>
<dbReference type="PANTHER" id="PTHR12430">
    <property type="entry name" value="MITOCHONDRIAL IMPORT RECEPTOR SUBUNIT TOM20"/>
    <property type="match status" value="1"/>
</dbReference>
<protein>
    <recommendedName>
        <fullName evidence="11">Mitochondrial import receptor subunit TOM20</fullName>
    </recommendedName>
    <alternativeName>
        <fullName evidence="10">Mitochondrial 20 kDa outer membrane protein</fullName>
    </alternativeName>
    <alternativeName>
        <fullName evidence="12">Mitochondrial import receptor subunit tom20</fullName>
    </alternativeName>
    <alternativeName>
        <fullName evidence="13">Translocase of outer membrane 20 kDa subunit</fullName>
    </alternativeName>
</protein>
<evidence type="ECO:0000256" key="3">
    <source>
        <dbReference type="ARBA" id="ARBA00022448"/>
    </source>
</evidence>
<evidence type="ECO:0000256" key="13">
    <source>
        <dbReference type="ARBA" id="ARBA00080405"/>
    </source>
</evidence>